<organism evidence="2 3">
    <name type="scientific">Prevotella aurantiaca</name>
    <dbReference type="NCBI Taxonomy" id="596085"/>
    <lineage>
        <taxon>Bacteria</taxon>
        <taxon>Pseudomonadati</taxon>
        <taxon>Bacteroidota</taxon>
        <taxon>Bacteroidia</taxon>
        <taxon>Bacteroidales</taxon>
        <taxon>Prevotellaceae</taxon>
        <taxon>Prevotella</taxon>
    </lineage>
</organism>
<protein>
    <submittedName>
        <fullName evidence="2">Fimbrillin family protein</fullName>
    </submittedName>
</protein>
<proteinExistence type="predicted"/>
<name>A0A930MWA9_9BACT</name>
<feature type="signal peptide" evidence="1">
    <location>
        <begin position="1"/>
        <end position="31"/>
    </location>
</feature>
<dbReference type="Pfam" id="PF13149">
    <property type="entry name" value="Mfa_like_1"/>
    <property type="match status" value="1"/>
</dbReference>
<accession>A0A930MWA9</accession>
<sequence length="929" mass="101495">MKMNKFKKRCYSKTTATAFMFACLGGLTACSDNDLDLTGNNENGTAVNFTVSMADKDAQAAAKANPAYAATRAGFAEQLSLQGLTPEDLVTRKIEIPGNSDYCLIETTVANGDNDVFESEDQVTRANITETISQKFSVIGYRGATATSISTSPWFYNAEVNADGTLQTTQYWAMAEPFAKFYGIYPQVKSSYNKLTLSPQSEASPYVNIEVEPTVTNQKDLLTACAGGVTPIQYTIQGTAPTVHLRFQHAMTAVRFKVGNNLSEDHEITKIEIIGAKNKGKFTLPSEVLPTNGNDLNNSWSDLSGTQTFTLDGIAASTKGNINTLITGKNNDNYTFYMIPQSLDGVRINIYFDHNTTPAISAKPQGKWKAGTIKTYAISQSATSLEYVITAASPAAAESNETSTDDYTIQSYMVENGVQKPVKWKVIGYDINGDGIHGMDEQPTWLTNLSRTSGDGSTSGETGNATITSNDKNLLAERNKSLQEAKAVSDYNLSNSTGAATIENTANCYVISAPGTYRIPLVYGNAIKNQAANTSAYINSNPTIKLKADYPEDLLLHRFVDHLDKPINSPYINIQNNTNPATKAKLVWSDVSGIVSNEKVVRNTGSDDYLEFTVKKENMANGNAVVAVKDKDGVTMWSWHLWFAPKSALKPIEFTNSNRVYGFANEPLGWRYTKWTGSNEPRKVTVYVQQLSPAGTKKIANFTIQQKASVKDQEGNAALFQWGRKDALPGVATVAEGSYSFENSYTRLPDNVPLTPAQKQKMESRTIGHAIQHPEYLLPTVGGGKLSWQYQQFINLWSANENNLQPATRDVVKSIYDPSPVGYQMPDPHAFTDFESTGLTWNKGYTFTNSAGQNLFFPAGGALDSNSGALVAHGIRGFYWTSGTSVQGGQLGYGQCFKVQSGSINRPQKESDSYSSYQYGLSVRPVQTR</sequence>
<gene>
    <name evidence="2" type="ORF">HXN26_02130</name>
</gene>
<dbReference type="EMBL" id="JABZSJ010000005">
    <property type="protein sequence ID" value="MBF1383649.1"/>
    <property type="molecule type" value="Genomic_DNA"/>
</dbReference>
<evidence type="ECO:0000313" key="2">
    <source>
        <dbReference type="EMBL" id="MBF1383649.1"/>
    </source>
</evidence>
<dbReference type="Proteomes" id="UP000771736">
    <property type="component" value="Unassembled WGS sequence"/>
</dbReference>
<dbReference type="InterPro" id="IPR025049">
    <property type="entry name" value="Mfa-like_1"/>
</dbReference>
<evidence type="ECO:0000256" key="1">
    <source>
        <dbReference type="SAM" id="SignalP"/>
    </source>
</evidence>
<reference evidence="2" key="1">
    <citation type="submission" date="2020-04" db="EMBL/GenBank/DDBJ databases">
        <title>Deep metagenomics examines the oral microbiome during advanced dental caries in children, revealing novel taxa and co-occurrences with host molecules.</title>
        <authorList>
            <person name="Baker J.L."/>
            <person name="Morton J.T."/>
            <person name="Dinis M."/>
            <person name="Alvarez R."/>
            <person name="Tran N.C."/>
            <person name="Knight R."/>
            <person name="Edlund A."/>
        </authorList>
    </citation>
    <scope>NUCLEOTIDE SEQUENCE</scope>
    <source>
        <strain evidence="2">JCVI_44_bin.5</strain>
    </source>
</reference>
<dbReference type="PROSITE" id="PS51257">
    <property type="entry name" value="PROKAR_LIPOPROTEIN"/>
    <property type="match status" value="1"/>
</dbReference>
<feature type="chain" id="PRO_5037779273" evidence="1">
    <location>
        <begin position="32"/>
        <end position="929"/>
    </location>
</feature>
<keyword evidence="1" id="KW-0732">Signal</keyword>
<dbReference type="AlphaFoldDB" id="A0A930MWA9"/>
<evidence type="ECO:0000313" key="3">
    <source>
        <dbReference type="Proteomes" id="UP000771736"/>
    </source>
</evidence>
<comment type="caution">
    <text evidence="2">The sequence shown here is derived from an EMBL/GenBank/DDBJ whole genome shotgun (WGS) entry which is preliminary data.</text>
</comment>